<feature type="region of interest" description="Disordered" evidence="2">
    <location>
        <begin position="556"/>
        <end position="575"/>
    </location>
</feature>
<dbReference type="InterPro" id="IPR041577">
    <property type="entry name" value="RT_RNaseH_2"/>
</dbReference>
<evidence type="ECO:0000259" key="3">
    <source>
        <dbReference type="Pfam" id="PF13949"/>
    </source>
</evidence>
<reference evidence="5 6" key="1">
    <citation type="submission" date="2022-01" db="EMBL/GenBank/DDBJ databases">
        <title>A chromosomal length assembly of Cordylochernes scorpioides.</title>
        <authorList>
            <person name="Zeh D."/>
            <person name="Zeh J."/>
        </authorList>
    </citation>
    <scope>NUCLEOTIDE SEQUENCE [LARGE SCALE GENOMIC DNA]</scope>
    <source>
        <strain evidence="5">IN4F17</strain>
        <tissue evidence="5">Whole Body</tissue>
    </source>
</reference>
<feature type="compositionally biased region" description="Low complexity" evidence="2">
    <location>
        <begin position="653"/>
        <end position="695"/>
    </location>
</feature>
<dbReference type="PANTHER" id="PTHR23030:SF30">
    <property type="entry name" value="TYROSINE-PROTEIN PHOSPHATASE NON-RECEPTOR TYPE 23"/>
    <property type="match status" value="1"/>
</dbReference>
<feature type="compositionally biased region" description="Polar residues" evidence="2">
    <location>
        <begin position="701"/>
        <end position="755"/>
    </location>
</feature>
<dbReference type="InterPro" id="IPR043502">
    <property type="entry name" value="DNA/RNA_pol_sf"/>
</dbReference>
<feature type="compositionally biased region" description="Low complexity" evidence="2">
    <location>
        <begin position="563"/>
        <end position="575"/>
    </location>
</feature>
<dbReference type="SUPFAM" id="SSF56672">
    <property type="entry name" value="DNA/RNA polymerases"/>
    <property type="match status" value="1"/>
</dbReference>
<dbReference type="Pfam" id="PF13949">
    <property type="entry name" value="ALIX_LYPXL_bnd"/>
    <property type="match status" value="1"/>
</dbReference>
<proteinExistence type="predicted"/>
<evidence type="ECO:0000259" key="4">
    <source>
        <dbReference type="Pfam" id="PF17919"/>
    </source>
</evidence>
<dbReference type="Gene3D" id="1.20.140.50">
    <property type="entry name" value="alix/aip1 like domains"/>
    <property type="match status" value="1"/>
</dbReference>
<feature type="region of interest" description="Disordered" evidence="2">
    <location>
        <begin position="653"/>
        <end position="755"/>
    </location>
</feature>
<keyword evidence="6" id="KW-1185">Reference proteome</keyword>
<dbReference type="Gene3D" id="3.10.20.370">
    <property type="match status" value="1"/>
</dbReference>
<feature type="domain" description="Reverse transcriptase/retrotransposon-derived protein RNase H-like" evidence="4">
    <location>
        <begin position="994"/>
        <end position="1086"/>
    </location>
</feature>
<feature type="region of interest" description="Disordered" evidence="2">
    <location>
        <begin position="453"/>
        <end position="524"/>
    </location>
</feature>
<dbReference type="InterPro" id="IPR025304">
    <property type="entry name" value="ALIX_V_dom"/>
</dbReference>
<gene>
    <name evidence="5" type="ORF">LAZ67_2007020</name>
</gene>
<dbReference type="Proteomes" id="UP001235939">
    <property type="component" value="Chromosome 02"/>
</dbReference>
<organism evidence="5 6">
    <name type="scientific">Cordylochernes scorpioides</name>
    <dbReference type="NCBI Taxonomy" id="51811"/>
    <lineage>
        <taxon>Eukaryota</taxon>
        <taxon>Metazoa</taxon>
        <taxon>Ecdysozoa</taxon>
        <taxon>Arthropoda</taxon>
        <taxon>Chelicerata</taxon>
        <taxon>Arachnida</taxon>
        <taxon>Pseudoscorpiones</taxon>
        <taxon>Cheliferoidea</taxon>
        <taxon>Chernetidae</taxon>
        <taxon>Cordylochernes</taxon>
    </lineage>
</organism>
<feature type="coiled-coil region" evidence="1">
    <location>
        <begin position="229"/>
        <end position="256"/>
    </location>
</feature>
<accession>A0ABY6K5P6</accession>
<name>A0ABY6K5P6_9ARAC</name>
<protein>
    <submittedName>
        <fullName evidence="5">PTPN23</fullName>
    </submittedName>
</protein>
<dbReference type="PANTHER" id="PTHR23030">
    <property type="entry name" value="PCD6 INTERACTING PROTEIN-RELATED"/>
    <property type="match status" value="1"/>
</dbReference>
<feature type="compositionally biased region" description="Polar residues" evidence="2">
    <location>
        <begin position="476"/>
        <end position="496"/>
    </location>
</feature>
<feature type="region of interest" description="Disordered" evidence="2">
    <location>
        <begin position="817"/>
        <end position="845"/>
    </location>
</feature>
<dbReference type="CDD" id="cd09274">
    <property type="entry name" value="RNase_HI_RT_Ty3"/>
    <property type="match status" value="1"/>
</dbReference>
<dbReference type="Gene3D" id="1.20.120.560">
    <property type="entry name" value="alix/aip1 in complex with the ypdl late domain"/>
    <property type="match status" value="1"/>
</dbReference>
<dbReference type="Pfam" id="PF17919">
    <property type="entry name" value="RT_RNaseH_2"/>
    <property type="match status" value="1"/>
</dbReference>
<evidence type="ECO:0000313" key="6">
    <source>
        <dbReference type="Proteomes" id="UP001235939"/>
    </source>
</evidence>
<feature type="domain" description="ALIX V-shaped" evidence="3">
    <location>
        <begin position="96"/>
        <end position="377"/>
    </location>
</feature>
<evidence type="ECO:0000256" key="2">
    <source>
        <dbReference type="SAM" id="MobiDB-lite"/>
    </source>
</evidence>
<dbReference type="EMBL" id="CP092864">
    <property type="protein sequence ID" value="UYV64196.1"/>
    <property type="molecule type" value="Genomic_DNA"/>
</dbReference>
<sequence length="1179" mass="131555">MGTLQEVKGASLVQGISFDPSDPDVCGPDIFTRLVPLPTHEAASLYSEEKAKLLRKVLQDITSKDNELATYLSSLQLDPDLVTTAAKAVSHTQDPLPPALLDSCALLSSDSGAPARLSKQLQSLAEKCIQVGDLVTEVGAMLEQENKKETLYQQQVGKRPNAIMSQLQKEYQKLTEAHAQARDSNLVLRQQLASHVPNLHLLSGPLEQVEQQLPSAQDVAVDEAAVTEVQRLMAKVEEMRKQRQMLEDQFREALQQDDITKALIIKDEKEDLQALFSRELDKHKPVVTLLEQNMAAQEKILKALTQANANFADTRRALLDILAKRTSKIDELLASYKALFELTEQSQKGLEFFGKLAASVGKLKDRVRGVAKVQEEERVKQLTQIPPQAYGAPGPKPAAYTPKLKDYLPYMGQHMQNLSLTGGMVPPFSSTSYTPASMPYTQTIQGKDSLTYTRDNVPVSPVYDGPLPPAKDPSPLYSSNQMNYSQPNFNQPSQAAFSAAATPYSSGASTPVPEPALTKDPASPYVPNQYGYNHNAGYYIQQPAVNSQQIFPTTTTDMQETAQQPPTYPTSQPYLSSAATPTFVVTSQPLPSSYQTSYTAPAQQAYQTSMAQSSTPAYMASSQQQQPYQDMSSQQPYISQVYPTSVPQPFQFSQQSASYQQGYQSPQQPYHSGSYQSYPSQQPTYQPPTSQHYPPEVSYQPPVTQTSSHQAPQHPTYPQYQAPVTQTSSHQAPVTQTSSHQAPQHPTYPQYQPASTSAQDCYGYQAAYYPVYTQATSTPVQTNSTATYQDTTVSWGQQYAAVPPAAMMPPQQRDLLSETLEPTPNSPPPHPQQEDTWELPADTSSSRHEDIEIGLRMADASLDLSPIEHIWDVMLANPAMFRTGEWLTGNGELSLRKQSVTLYQAGYISSPDCAYKHQSASLKVWKMELIKDRVVVGIHDDHTREKLLSDPDLDLDKAIQICMAAERTNKEIKVLQQRSDQEVSVIKKNYKDFWECLRDKDMERIKDLLKQAPTLKYYDPNKDVVLSVDASQHAIGAVLLQEDRPIAYASSALNDAQRHYPQIEKEALAIKFGCKKFHTYIYGKSLLIETDHRPLESIYKKPMDKMPPRLQKIFMEINQYGPNIKYKSGKELLIADLLSRDCQSYEILEENPIEILLITAFDNRSTTNIMKATKEDAEF</sequence>
<evidence type="ECO:0000313" key="5">
    <source>
        <dbReference type="EMBL" id="UYV64196.1"/>
    </source>
</evidence>
<keyword evidence="1" id="KW-0175">Coiled coil</keyword>
<evidence type="ECO:0000256" key="1">
    <source>
        <dbReference type="SAM" id="Coils"/>
    </source>
</evidence>